<dbReference type="Pfam" id="PF14323">
    <property type="entry name" value="GxGYxYP_C"/>
    <property type="match status" value="1"/>
</dbReference>
<dbReference type="OrthoDB" id="3799094at2"/>
<keyword evidence="7" id="KW-1185">Reference proteome</keyword>
<dbReference type="EMBL" id="CP001032">
    <property type="protein sequence ID" value="ACB76177.1"/>
    <property type="molecule type" value="Genomic_DNA"/>
</dbReference>
<dbReference type="STRING" id="452637.Oter_2896"/>
<evidence type="ECO:0000313" key="7">
    <source>
        <dbReference type="Proteomes" id="UP000007013"/>
    </source>
</evidence>
<evidence type="ECO:0008006" key="8">
    <source>
        <dbReference type="Google" id="ProtNLM"/>
    </source>
</evidence>
<dbReference type="InterPro" id="IPR032626">
    <property type="entry name" value="GxGYxYP_N_1st"/>
</dbReference>
<reference evidence="6 7" key="1">
    <citation type="journal article" date="2011" name="J. Bacteriol.">
        <title>Genome sequence of the verrucomicrobium Opitutus terrae PB90-1, an abundant inhabitant of rice paddy soil ecosystems.</title>
        <authorList>
            <person name="van Passel M.W."/>
            <person name="Kant R."/>
            <person name="Palva A."/>
            <person name="Copeland A."/>
            <person name="Lucas S."/>
            <person name="Lapidus A."/>
            <person name="Glavina del Rio T."/>
            <person name="Pitluck S."/>
            <person name="Goltsman E."/>
            <person name="Clum A."/>
            <person name="Sun H."/>
            <person name="Schmutz J."/>
            <person name="Larimer F.W."/>
            <person name="Land M.L."/>
            <person name="Hauser L."/>
            <person name="Kyrpides N."/>
            <person name="Mikhailova N."/>
            <person name="Richardson P.P."/>
            <person name="Janssen P.H."/>
            <person name="de Vos W.M."/>
            <person name="Smidt H."/>
        </authorList>
    </citation>
    <scope>NUCLEOTIDE SEQUENCE [LARGE SCALE GENOMIC DNA]</scope>
    <source>
        <strain evidence="7">DSM 11246 / JCM 15787 / PB90-1</strain>
    </source>
</reference>
<proteinExistence type="predicted"/>
<dbReference type="eggNOG" id="COG1595">
    <property type="taxonomic scope" value="Bacteria"/>
</dbReference>
<dbReference type="PANTHER" id="PTHR37321:SF1">
    <property type="entry name" value="EXPORTED PROTEIN"/>
    <property type="match status" value="1"/>
</dbReference>
<dbReference type="PANTHER" id="PTHR37321">
    <property type="entry name" value="EXPORTED PROTEIN-RELATED"/>
    <property type="match status" value="1"/>
</dbReference>
<evidence type="ECO:0000259" key="3">
    <source>
        <dbReference type="Pfam" id="PF16216"/>
    </source>
</evidence>
<dbReference type="Pfam" id="PF16216">
    <property type="entry name" value="GxGYxYP_N"/>
    <property type="match status" value="1"/>
</dbReference>
<dbReference type="InterPro" id="IPR025832">
    <property type="entry name" value="GxGYxYP_C"/>
</dbReference>
<sequence length="542" mass="61168">MRPILLFLSLMLGTVTAGAASGRAAFFMRWDQDWRVAGGLPEKALLVSLQGLANRDEPQLYIVHPADFQWEITEPLFQFYQRKHGVAFTEIKTAADALARFARHAKGYVIWDPAVGASLNVAFTIAGLEDALVVTADQLPLLAPYRLSQIDDLRGRYAGQTDAQIYTDAVNRYWSRCTHDAIMLMGGHRGAVRMPAMADWGIRRKMFFHDLSANPIHAEELALAQRLYSELTPLSIVFGWHAYGKDTEEQHTTLLSTYGLKMEGLHNLPNLSFNCHFSFTPGFKFTNNHHVARDAQLTAGPKVYLAFVQSDSIGIGVWTKPGRGKLPFSWQVTMNWTKFTPAALEYFHESATPNDYFIGGLSGPGYMYPNHIPADKFPLLMREANEMMEVLDERVMEIMDNSAADGNVGNADLTKETVDRYYAAFPNVIGFINGYGPARTRDLRDSRPLISYDYYINPRRPREEVAADLNELIALNRVRPYFLLVHVRESNDVNSLVEITQQLDGPVEIVPLDVFLKLAASRKTYTTRYQDPAEPKHFSGYR</sequence>
<dbReference type="InterPro" id="IPR048309">
    <property type="entry name" value="GxGYxYP_N_3rd"/>
</dbReference>
<dbReference type="Proteomes" id="UP000007013">
    <property type="component" value="Chromosome"/>
</dbReference>
<evidence type="ECO:0000259" key="2">
    <source>
        <dbReference type="Pfam" id="PF14323"/>
    </source>
</evidence>
<dbReference type="Pfam" id="PF20957">
    <property type="entry name" value="GxGYxYP_N_2nd"/>
    <property type="match status" value="1"/>
</dbReference>
<feature type="chain" id="PRO_5002772199" description="GxGYxYP putative glycoside hydrolase C-terminal domain-containing protein" evidence="1">
    <location>
        <begin position="20"/>
        <end position="542"/>
    </location>
</feature>
<feature type="domain" description="GxGYxYP putative glycoside hydrolase first N-terminal" evidence="3">
    <location>
        <begin position="26"/>
        <end position="102"/>
    </location>
</feature>
<dbReference type="AlphaFoldDB" id="B1ZXC2"/>
<organism evidence="6 7">
    <name type="scientific">Opitutus terrae (strain DSM 11246 / JCM 15787 / PB90-1)</name>
    <dbReference type="NCBI Taxonomy" id="452637"/>
    <lineage>
        <taxon>Bacteria</taxon>
        <taxon>Pseudomonadati</taxon>
        <taxon>Verrucomicrobiota</taxon>
        <taxon>Opitutia</taxon>
        <taxon>Opitutales</taxon>
        <taxon>Opitutaceae</taxon>
        <taxon>Opitutus</taxon>
    </lineage>
</organism>
<dbReference type="KEGG" id="ote:Oter_2896"/>
<protein>
    <recommendedName>
        <fullName evidence="8">GxGYxYP putative glycoside hydrolase C-terminal domain-containing protein</fullName>
    </recommendedName>
</protein>
<evidence type="ECO:0000259" key="5">
    <source>
        <dbReference type="Pfam" id="PF20958"/>
    </source>
</evidence>
<dbReference type="InterPro" id="IPR038410">
    <property type="entry name" value="GxGYxYP_C_sf"/>
</dbReference>
<feature type="signal peptide" evidence="1">
    <location>
        <begin position="1"/>
        <end position="19"/>
    </location>
</feature>
<evidence type="ECO:0000259" key="4">
    <source>
        <dbReference type="Pfam" id="PF20957"/>
    </source>
</evidence>
<dbReference type="InterPro" id="IPR048310">
    <property type="entry name" value="GxGYxYP_N_2nd"/>
</dbReference>
<accession>B1ZXC2</accession>
<feature type="domain" description="GxGYxYP putative glycoside hydrolase third N-terminal" evidence="5">
    <location>
        <begin position="179"/>
        <end position="276"/>
    </location>
</feature>
<feature type="domain" description="GxGYxYP putative glycoside hydrolase C-terminal" evidence="2">
    <location>
        <begin position="302"/>
        <end position="519"/>
    </location>
</feature>
<dbReference type="RefSeq" id="WP_012375712.1">
    <property type="nucleotide sequence ID" value="NC_010571.1"/>
</dbReference>
<dbReference type="Gene3D" id="3.20.20.490">
    <property type="entry name" value="GxGYxYP glycoside hydrolase, C-terminal domain"/>
    <property type="match status" value="1"/>
</dbReference>
<evidence type="ECO:0000313" key="6">
    <source>
        <dbReference type="EMBL" id="ACB76177.1"/>
    </source>
</evidence>
<feature type="domain" description="GxGYxYP putative glycoside hydrolase second N-terminal" evidence="4">
    <location>
        <begin position="105"/>
        <end position="177"/>
    </location>
</feature>
<evidence type="ECO:0000256" key="1">
    <source>
        <dbReference type="SAM" id="SignalP"/>
    </source>
</evidence>
<dbReference type="Pfam" id="PF20958">
    <property type="entry name" value="GxGYxYP_N_3rd"/>
    <property type="match status" value="1"/>
</dbReference>
<name>B1ZXC2_OPITP</name>
<dbReference type="HOGENOM" id="CLU_024383_0_0_0"/>
<keyword evidence="1" id="KW-0732">Signal</keyword>
<gene>
    <name evidence="6" type="ordered locus">Oter_2896</name>
</gene>